<proteinExistence type="predicted"/>
<keyword evidence="1 3" id="KW-0489">Methyltransferase</keyword>
<dbReference type="PANTHER" id="PTHR43648:SF1">
    <property type="entry name" value="ELECTRON TRANSFER FLAVOPROTEIN BETA SUBUNIT LYSINE METHYLTRANSFERASE"/>
    <property type="match status" value="1"/>
</dbReference>
<gene>
    <name evidence="3" type="ORF">G4V39_10630</name>
</gene>
<dbReference type="EMBL" id="CP048877">
    <property type="protein sequence ID" value="QIJ72703.1"/>
    <property type="molecule type" value="Genomic_DNA"/>
</dbReference>
<dbReference type="GO" id="GO:0032259">
    <property type="term" value="P:methylation"/>
    <property type="evidence" value="ECO:0007669"/>
    <property type="project" value="UniProtKB-KW"/>
</dbReference>
<protein>
    <submittedName>
        <fullName evidence="3">Methyltransferase</fullName>
    </submittedName>
</protein>
<evidence type="ECO:0000256" key="2">
    <source>
        <dbReference type="ARBA" id="ARBA00022679"/>
    </source>
</evidence>
<accession>A0A6G7PZ72</accession>
<evidence type="ECO:0000256" key="1">
    <source>
        <dbReference type="ARBA" id="ARBA00022603"/>
    </source>
</evidence>
<evidence type="ECO:0000313" key="4">
    <source>
        <dbReference type="Proteomes" id="UP000502179"/>
    </source>
</evidence>
<dbReference type="InterPro" id="IPR029063">
    <property type="entry name" value="SAM-dependent_MTases_sf"/>
</dbReference>
<dbReference type="InterPro" id="IPR050078">
    <property type="entry name" value="Ribosomal_L11_MeTrfase_PrmA"/>
</dbReference>
<keyword evidence="4" id="KW-1185">Reference proteome</keyword>
<dbReference type="SUPFAM" id="SSF53335">
    <property type="entry name" value="S-adenosyl-L-methionine-dependent methyltransferases"/>
    <property type="match status" value="1"/>
</dbReference>
<organism evidence="3 4">
    <name type="scientific">Thermosulfuriphilus ammonigenes</name>
    <dbReference type="NCBI Taxonomy" id="1936021"/>
    <lineage>
        <taxon>Bacteria</taxon>
        <taxon>Pseudomonadati</taxon>
        <taxon>Thermodesulfobacteriota</taxon>
        <taxon>Thermodesulfobacteria</taxon>
        <taxon>Thermodesulfobacteriales</taxon>
        <taxon>Thermodesulfobacteriaceae</taxon>
        <taxon>Thermosulfuriphilus</taxon>
    </lineage>
</organism>
<evidence type="ECO:0000313" key="3">
    <source>
        <dbReference type="EMBL" id="QIJ72703.1"/>
    </source>
</evidence>
<dbReference type="PANTHER" id="PTHR43648">
    <property type="entry name" value="ELECTRON TRANSFER FLAVOPROTEIN BETA SUBUNIT LYSINE METHYLTRANSFERASE"/>
    <property type="match status" value="1"/>
</dbReference>
<reference evidence="3 4" key="1">
    <citation type="submission" date="2020-02" db="EMBL/GenBank/DDBJ databases">
        <title>Genome analysis of Thermosulfuriphilus ammonigenes ST65T, an anaerobic thermophilic chemolithoautotrophic bacterium isolated from a deep-sea hydrothermal vent.</title>
        <authorList>
            <person name="Slobodkina G."/>
            <person name="Allioux M."/>
            <person name="Merkel A."/>
            <person name="Alain K."/>
            <person name="Jebbar M."/>
            <person name="Slobodkin A."/>
        </authorList>
    </citation>
    <scope>NUCLEOTIDE SEQUENCE [LARGE SCALE GENOMIC DNA]</scope>
    <source>
        <strain evidence="3 4">ST65</strain>
    </source>
</reference>
<dbReference type="Proteomes" id="UP000502179">
    <property type="component" value="Chromosome"/>
</dbReference>
<dbReference type="GO" id="GO:0008276">
    <property type="term" value="F:protein methyltransferase activity"/>
    <property type="evidence" value="ECO:0007669"/>
    <property type="project" value="TreeGrafter"/>
</dbReference>
<dbReference type="Gene3D" id="3.40.50.150">
    <property type="entry name" value="Vaccinia Virus protein VP39"/>
    <property type="match status" value="1"/>
</dbReference>
<name>A0A6G7PZ72_9BACT</name>
<dbReference type="Pfam" id="PF06325">
    <property type="entry name" value="PrmA"/>
    <property type="match status" value="1"/>
</dbReference>
<sequence length="284" mass="32736">MWEVLFFIIYTVMLRRGHTCYRKLYIYGFGSLHPKLHQIDDPDFIGCWEEEDQAVLFFHQPKDDLVTELSKRLGLSLEVTGESDYQDWGTRRRLAPFLVGGRWFVPCWQNWSRPEPTIRYDPSVVFGSGAHPTTRMCLEALARIWEMAPVSTMADLGCGVGLISLLAGHLGAEKVLAVDRNPLCVEVCRANVERNALGKQIMVKLADVLEAELPWRDITVANLYRGLLLELFRRPWFWNGRYYILSGFVPSMEEEIKEGLKKAGCKILWREQQEGWVLLVGEKK</sequence>
<dbReference type="RefSeq" id="WP_166032918.1">
    <property type="nucleotide sequence ID" value="NZ_CP048877.1"/>
</dbReference>
<dbReference type="CDD" id="cd02440">
    <property type="entry name" value="AdoMet_MTases"/>
    <property type="match status" value="1"/>
</dbReference>
<dbReference type="AlphaFoldDB" id="A0A6G7PZ72"/>
<keyword evidence="2 3" id="KW-0808">Transferase</keyword>
<dbReference type="KEGG" id="tav:G4V39_10630"/>